<evidence type="ECO:0000313" key="4">
    <source>
        <dbReference type="Proteomes" id="UP000007947"/>
    </source>
</evidence>
<reference evidence="3 4" key="1">
    <citation type="submission" date="2011-05" db="EMBL/GenBank/DDBJ databases">
        <title>Whole genome sequence of Microlunatus phosphovorus NM-1.</title>
        <authorList>
            <person name="Hosoyama A."/>
            <person name="Sasaki K."/>
            <person name="Harada T."/>
            <person name="Igarashi R."/>
            <person name="Kawakoshi A."/>
            <person name="Sasagawa M."/>
            <person name="Fukada J."/>
            <person name="Nakamura S."/>
            <person name="Katano Y."/>
            <person name="Hanada S."/>
            <person name="Kamagata Y."/>
            <person name="Nakamura N."/>
            <person name="Yamazaki S."/>
            <person name="Fujita N."/>
        </authorList>
    </citation>
    <scope>NUCLEOTIDE SEQUENCE [LARGE SCALE GENOMIC DNA]</scope>
    <source>
        <strain evidence="4">ATCC 700054 / DSM 10555 / JCM 9379 / NBRC 101784 / NCIMB 13414 / VKM Ac-1990 / NM-1</strain>
    </source>
</reference>
<dbReference type="Gene3D" id="3.40.630.120">
    <property type="match status" value="1"/>
</dbReference>
<dbReference type="InterPro" id="IPR041644">
    <property type="entry name" value="GNAT_C"/>
</dbReference>
<dbReference type="RefSeq" id="WP_013865128.1">
    <property type="nucleotide sequence ID" value="NC_015635.1"/>
</dbReference>
<dbReference type="Pfam" id="PF18082">
    <property type="entry name" value="NAT_N"/>
    <property type="match status" value="1"/>
</dbReference>
<dbReference type="HOGENOM" id="CLU_076574_0_0_11"/>
<feature type="domain" description="N-acyltransferase N-terminal" evidence="1">
    <location>
        <begin position="12"/>
        <end position="148"/>
    </location>
</feature>
<dbReference type="OrthoDB" id="3229305at2"/>
<protein>
    <submittedName>
        <fullName evidence="3">Putative acyltransferase</fullName>
    </submittedName>
</protein>
<name>F5XSN6_MICPN</name>
<accession>F5XSN6</accession>
<dbReference type="KEGG" id="mph:MLP_42800"/>
<dbReference type="Pfam" id="PF18164">
    <property type="entry name" value="GNAT_C"/>
    <property type="match status" value="1"/>
</dbReference>
<dbReference type="GO" id="GO:0016746">
    <property type="term" value="F:acyltransferase activity"/>
    <property type="evidence" value="ECO:0007669"/>
    <property type="project" value="UniProtKB-KW"/>
</dbReference>
<dbReference type="eggNOG" id="ENOG5030QZQ">
    <property type="taxonomic scope" value="Bacteria"/>
</dbReference>
<organism evidence="3 4">
    <name type="scientific">Microlunatus phosphovorus (strain ATCC 700054 / DSM 10555 / JCM 9379 / NBRC 101784 / NCIMB 13414 / VKM Ac-1990 / NM-1)</name>
    <dbReference type="NCBI Taxonomy" id="1032480"/>
    <lineage>
        <taxon>Bacteria</taxon>
        <taxon>Bacillati</taxon>
        <taxon>Actinomycetota</taxon>
        <taxon>Actinomycetes</taxon>
        <taxon>Propionibacteriales</taxon>
        <taxon>Propionibacteriaceae</taxon>
        <taxon>Microlunatus</taxon>
    </lineage>
</organism>
<keyword evidence="4" id="KW-1185">Reference proteome</keyword>
<proteinExistence type="predicted"/>
<keyword evidence="3" id="KW-0808">Transferase</keyword>
<evidence type="ECO:0000259" key="2">
    <source>
        <dbReference type="Pfam" id="PF18164"/>
    </source>
</evidence>
<keyword evidence="3" id="KW-0012">Acyltransferase</keyword>
<dbReference type="InterPro" id="IPR041273">
    <property type="entry name" value="NAT_N"/>
</dbReference>
<evidence type="ECO:0000259" key="1">
    <source>
        <dbReference type="Pfam" id="PF18082"/>
    </source>
</evidence>
<dbReference type="STRING" id="1032480.MLP_42800"/>
<sequence>MTDVRERLSAPDLSDRLILLGFRDDDRADTLAAAASVLERSDQLAQVQRMVDLLLLGIGQFRGLDEDTVPNPWPDGGTESPCGSGVLELMALLACVDDVRSFHTSRGIAADDSWRALSDLGQQVFVHRLTFGSFGIHTHGWLRIAWSGALYWLGRLQFNLWPSGRSSTGWVLSTHIPRSGPLTSDEVDASFRWARRFFAKHFDEYPADAFVCSSWLLDPELAEALPASSNMVRFQRRWSLEGEPAIGDDDALFFTFNRRPPVDLDSLPRDTSLQRAILDRLHSGGHWQVWGGRIPFDTPGVGSYERLDRDD</sequence>
<feature type="domain" description="GNAT-like C-terminal" evidence="2">
    <location>
        <begin position="150"/>
        <end position="293"/>
    </location>
</feature>
<dbReference type="Proteomes" id="UP000007947">
    <property type="component" value="Chromosome"/>
</dbReference>
<dbReference type="EMBL" id="AP012204">
    <property type="protein sequence ID" value="BAK37294.1"/>
    <property type="molecule type" value="Genomic_DNA"/>
</dbReference>
<gene>
    <name evidence="3" type="ordered locus">MLP_42800</name>
</gene>
<dbReference type="AlphaFoldDB" id="F5XSN6"/>
<evidence type="ECO:0000313" key="3">
    <source>
        <dbReference type="EMBL" id="BAK37294.1"/>
    </source>
</evidence>